<gene>
    <name evidence="1" type="ORF">IAD02_02900</name>
</gene>
<comment type="caution">
    <text evidence="1">The sequence shown here is derived from an EMBL/GenBank/DDBJ whole genome shotgun (WGS) entry which is preliminary data.</text>
</comment>
<protein>
    <submittedName>
        <fullName evidence="1">Uncharacterized protein</fullName>
    </submittedName>
</protein>
<organism evidence="1 2">
    <name type="scientific">Candidatus Enterousia intestinigallinarum</name>
    <dbReference type="NCBI Taxonomy" id="2840790"/>
    <lineage>
        <taxon>Bacteria</taxon>
        <taxon>Pseudomonadati</taxon>
        <taxon>Pseudomonadota</taxon>
        <taxon>Alphaproteobacteria</taxon>
        <taxon>Candidatus Enterousia</taxon>
    </lineage>
</organism>
<proteinExistence type="predicted"/>
<dbReference type="EMBL" id="DVJI01000011">
    <property type="protein sequence ID" value="HIS70913.1"/>
    <property type="molecule type" value="Genomic_DNA"/>
</dbReference>
<sequence>MKSKEILSVIDKYINKYNSEKSPKYETIYTLPPSDAAMLGDNFIRNDASRVFFCFYRLSPNEYDNGGAQNFADGTFHNGNSLKDGKIKLELNVNMPVRVDGDKTYLDRPMMAEILTHELAHAYRKSRELAAGHYKFDFSFLNFVKQKTSNKKYTTFQRAVAYDRTLPTGAVTDIYEKMRWVGYAMVEDEAYAQLAGIQTFLAAGGNIKNSRGRQLVDIISEYLNEIEKGATVDDWQKCMKEISYIPVRKDETPQHFSRRWIAYYRDRIARFNTRVEKIINKHRADKFKSGKQSLIAADTILSKNKEYD</sequence>
<name>A0A9D1JWF7_9PROT</name>
<reference evidence="1" key="2">
    <citation type="journal article" date="2021" name="PeerJ">
        <title>Extensive microbial diversity within the chicken gut microbiome revealed by metagenomics and culture.</title>
        <authorList>
            <person name="Gilroy R."/>
            <person name="Ravi A."/>
            <person name="Getino M."/>
            <person name="Pursley I."/>
            <person name="Horton D.L."/>
            <person name="Alikhan N.F."/>
            <person name="Baker D."/>
            <person name="Gharbi K."/>
            <person name="Hall N."/>
            <person name="Watson M."/>
            <person name="Adriaenssens E.M."/>
            <person name="Foster-Nyarko E."/>
            <person name="Jarju S."/>
            <person name="Secka A."/>
            <person name="Antonio M."/>
            <person name="Oren A."/>
            <person name="Chaudhuri R.R."/>
            <person name="La Ragione R."/>
            <person name="Hildebrand F."/>
            <person name="Pallen M.J."/>
        </authorList>
    </citation>
    <scope>NUCLEOTIDE SEQUENCE</scope>
    <source>
        <strain evidence="1">ChiGjej3B3-5194</strain>
    </source>
</reference>
<accession>A0A9D1JWF7</accession>
<evidence type="ECO:0000313" key="1">
    <source>
        <dbReference type="EMBL" id="HIS70913.1"/>
    </source>
</evidence>
<dbReference type="AlphaFoldDB" id="A0A9D1JWF7"/>
<reference evidence="1" key="1">
    <citation type="submission" date="2020-10" db="EMBL/GenBank/DDBJ databases">
        <authorList>
            <person name="Gilroy R."/>
        </authorList>
    </citation>
    <scope>NUCLEOTIDE SEQUENCE</scope>
    <source>
        <strain evidence="1">ChiGjej3B3-5194</strain>
    </source>
</reference>
<evidence type="ECO:0000313" key="2">
    <source>
        <dbReference type="Proteomes" id="UP000886742"/>
    </source>
</evidence>
<dbReference type="Proteomes" id="UP000886742">
    <property type="component" value="Unassembled WGS sequence"/>
</dbReference>